<protein>
    <recommendedName>
        <fullName evidence="4">ubiquitinyl hydrolase 1</fullName>
        <ecNumber evidence="4">3.4.19.12</ecNumber>
    </recommendedName>
</protein>
<dbReference type="InterPro" id="IPR038765">
    <property type="entry name" value="Papain-like_cys_pep_sf"/>
</dbReference>
<gene>
    <name evidence="11" type="primary">ORF12816</name>
</gene>
<evidence type="ECO:0000256" key="8">
    <source>
        <dbReference type="ARBA" id="ARBA00022807"/>
    </source>
</evidence>
<keyword evidence="6" id="KW-0833">Ubl conjugation pathway</keyword>
<feature type="domain" description="USP" evidence="10">
    <location>
        <begin position="1"/>
        <end position="138"/>
    </location>
</feature>
<dbReference type="PANTHER" id="PTHR24006:SF722">
    <property type="entry name" value="UBIQUITIN CARBOXYL-TERMINAL HYDROLASE 48"/>
    <property type="match status" value="1"/>
</dbReference>
<evidence type="ECO:0000259" key="10">
    <source>
        <dbReference type="PROSITE" id="PS50235"/>
    </source>
</evidence>
<feature type="non-terminal residue" evidence="11">
    <location>
        <position position="138"/>
    </location>
</feature>
<sequence length="138" mass="15604">EEKLEGDNQYMCNVCNSKQNATRMIRLKTLPPVLNLQLLRFVFDKTKGHKKKLSSFIQFPETLDMSPFVENGTDGSVIYELAAVLIHGGPSAFSGHYIAHIREQETGSWFKFNDDDIEKVNNKKLELGKEDDPIASEG</sequence>
<evidence type="ECO:0000256" key="1">
    <source>
        <dbReference type="ARBA" id="ARBA00000707"/>
    </source>
</evidence>
<feature type="non-terminal residue" evidence="11">
    <location>
        <position position="1"/>
    </location>
</feature>
<keyword evidence="9" id="KW-0539">Nucleus</keyword>
<evidence type="ECO:0000256" key="5">
    <source>
        <dbReference type="ARBA" id="ARBA00022670"/>
    </source>
</evidence>
<evidence type="ECO:0000256" key="9">
    <source>
        <dbReference type="ARBA" id="ARBA00023242"/>
    </source>
</evidence>
<dbReference type="PROSITE" id="PS50235">
    <property type="entry name" value="USP_3"/>
    <property type="match status" value="1"/>
</dbReference>
<dbReference type="InterPro" id="IPR001394">
    <property type="entry name" value="Peptidase_C19_UCH"/>
</dbReference>
<name>A0A0B6Y4F4_9EUPU</name>
<dbReference type="InterPro" id="IPR028889">
    <property type="entry name" value="USP"/>
</dbReference>
<evidence type="ECO:0000256" key="4">
    <source>
        <dbReference type="ARBA" id="ARBA00012759"/>
    </source>
</evidence>
<reference evidence="11" key="1">
    <citation type="submission" date="2014-12" db="EMBL/GenBank/DDBJ databases">
        <title>Insight into the proteome of Arion vulgaris.</title>
        <authorList>
            <person name="Aradska J."/>
            <person name="Bulat T."/>
            <person name="Smidak R."/>
            <person name="Sarate P."/>
            <person name="Gangsoo J."/>
            <person name="Sialana F."/>
            <person name="Bilban M."/>
            <person name="Lubec G."/>
        </authorList>
    </citation>
    <scope>NUCLEOTIDE SEQUENCE</scope>
    <source>
        <tissue evidence="11">Skin</tissue>
    </source>
</reference>
<evidence type="ECO:0000256" key="7">
    <source>
        <dbReference type="ARBA" id="ARBA00022801"/>
    </source>
</evidence>
<dbReference type="AlphaFoldDB" id="A0A0B6Y4F4"/>
<dbReference type="GO" id="GO:0005829">
    <property type="term" value="C:cytosol"/>
    <property type="evidence" value="ECO:0007669"/>
    <property type="project" value="TreeGrafter"/>
</dbReference>
<dbReference type="SUPFAM" id="SSF54001">
    <property type="entry name" value="Cysteine proteinases"/>
    <property type="match status" value="1"/>
</dbReference>
<accession>A0A0B6Y4F4</accession>
<proteinExistence type="inferred from homology"/>
<evidence type="ECO:0000256" key="2">
    <source>
        <dbReference type="ARBA" id="ARBA00004123"/>
    </source>
</evidence>
<organism evidence="11">
    <name type="scientific">Arion vulgaris</name>
    <dbReference type="NCBI Taxonomy" id="1028688"/>
    <lineage>
        <taxon>Eukaryota</taxon>
        <taxon>Metazoa</taxon>
        <taxon>Spiralia</taxon>
        <taxon>Lophotrochozoa</taxon>
        <taxon>Mollusca</taxon>
        <taxon>Gastropoda</taxon>
        <taxon>Heterobranchia</taxon>
        <taxon>Euthyneura</taxon>
        <taxon>Panpulmonata</taxon>
        <taxon>Eupulmonata</taxon>
        <taxon>Stylommatophora</taxon>
        <taxon>Helicina</taxon>
        <taxon>Arionoidea</taxon>
        <taxon>Arionidae</taxon>
        <taxon>Arion</taxon>
    </lineage>
</organism>
<comment type="catalytic activity">
    <reaction evidence="1">
        <text>Thiol-dependent hydrolysis of ester, thioester, amide, peptide and isopeptide bonds formed by the C-terminal Gly of ubiquitin (a 76-residue protein attached to proteins as an intracellular targeting signal).</text>
        <dbReference type="EC" id="3.4.19.12"/>
    </reaction>
</comment>
<dbReference type="Pfam" id="PF00443">
    <property type="entry name" value="UCH"/>
    <property type="match status" value="1"/>
</dbReference>
<dbReference type="GO" id="GO:0004843">
    <property type="term" value="F:cysteine-type deubiquitinase activity"/>
    <property type="evidence" value="ECO:0007669"/>
    <property type="project" value="UniProtKB-EC"/>
</dbReference>
<evidence type="ECO:0000256" key="3">
    <source>
        <dbReference type="ARBA" id="ARBA00009085"/>
    </source>
</evidence>
<dbReference type="GO" id="GO:0006508">
    <property type="term" value="P:proteolysis"/>
    <property type="evidence" value="ECO:0007669"/>
    <property type="project" value="UniProtKB-KW"/>
</dbReference>
<dbReference type="EMBL" id="HACG01004342">
    <property type="protein sequence ID" value="CEK51207.1"/>
    <property type="molecule type" value="Transcribed_RNA"/>
</dbReference>
<dbReference type="EC" id="3.4.19.12" evidence="4"/>
<keyword evidence="5" id="KW-0645">Protease</keyword>
<dbReference type="InterPro" id="IPR050164">
    <property type="entry name" value="Peptidase_C19"/>
</dbReference>
<keyword evidence="7" id="KW-0378">Hydrolase</keyword>
<dbReference type="GO" id="GO:0016579">
    <property type="term" value="P:protein deubiquitination"/>
    <property type="evidence" value="ECO:0007669"/>
    <property type="project" value="InterPro"/>
</dbReference>
<dbReference type="PANTHER" id="PTHR24006">
    <property type="entry name" value="UBIQUITIN CARBOXYL-TERMINAL HYDROLASE"/>
    <property type="match status" value="1"/>
</dbReference>
<dbReference type="PROSITE" id="PS00973">
    <property type="entry name" value="USP_2"/>
    <property type="match status" value="1"/>
</dbReference>
<evidence type="ECO:0000313" key="11">
    <source>
        <dbReference type="EMBL" id="CEK51207.1"/>
    </source>
</evidence>
<keyword evidence="8" id="KW-0788">Thiol protease</keyword>
<dbReference type="Gene3D" id="3.90.70.10">
    <property type="entry name" value="Cysteine proteinases"/>
    <property type="match status" value="1"/>
</dbReference>
<dbReference type="GO" id="GO:0005634">
    <property type="term" value="C:nucleus"/>
    <property type="evidence" value="ECO:0007669"/>
    <property type="project" value="UniProtKB-SubCell"/>
</dbReference>
<comment type="subcellular location">
    <subcellularLocation>
        <location evidence="2">Nucleus</location>
    </subcellularLocation>
</comment>
<dbReference type="InterPro" id="IPR018200">
    <property type="entry name" value="USP_CS"/>
</dbReference>
<comment type="similarity">
    <text evidence="3">Belongs to the peptidase C19 family.</text>
</comment>
<evidence type="ECO:0000256" key="6">
    <source>
        <dbReference type="ARBA" id="ARBA00022786"/>
    </source>
</evidence>